<evidence type="ECO:0008006" key="3">
    <source>
        <dbReference type="Google" id="ProtNLM"/>
    </source>
</evidence>
<dbReference type="AlphaFoldDB" id="A0A1J7I5G0"/>
<accession>A0A1J7I5G0</accession>
<dbReference type="InterPro" id="IPR008979">
    <property type="entry name" value="Galactose-bd-like_sf"/>
</dbReference>
<feature type="non-terminal residue" evidence="1">
    <location>
        <position position="147"/>
    </location>
</feature>
<organism evidence="1 2">
    <name type="scientific">Coniochaeta ligniaria NRRL 30616</name>
    <dbReference type="NCBI Taxonomy" id="1408157"/>
    <lineage>
        <taxon>Eukaryota</taxon>
        <taxon>Fungi</taxon>
        <taxon>Dikarya</taxon>
        <taxon>Ascomycota</taxon>
        <taxon>Pezizomycotina</taxon>
        <taxon>Sordariomycetes</taxon>
        <taxon>Sordariomycetidae</taxon>
        <taxon>Coniochaetales</taxon>
        <taxon>Coniochaetaceae</taxon>
        <taxon>Coniochaeta</taxon>
    </lineage>
</organism>
<keyword evidence="2" id="KW-1185">Reference proteome</keyword>
<name>A0A1J7I5G0_9PEZI</name>
<gene>
    <name evidence="1" type="ORF">CONLIGDRAFT_638019</name>
</gene>
<dbReference type="STRING" id="1408157.A0A1J7I5G0"/>
<dbReference type="InParanoid" id="A0A1J7I5G0"/>
<reference evidence="1 2" key="1">
    <citation type="submission" date="2016-10" db="EMBL/GenBank/DDBJ databases">
        <title>Draft genome sequence of Coniochaeta ligniaria NRRL30616, a lignocellulolytic fungus for bioabatement of inhibitors in plant biomass hydrolysates.</title>
        <authorList>
            <consortium name="DOE Joint Genome Institute"/>
            <person name="Jimenez D.J."/>
            <person name="Hector R.E."/>
            <person name="Riley R."/>
            <person name="Sun H."/>
            <person name="Grigoriev I.V."/>
            <person name="Van Elsas J.D."/>
            <person name="Nichols N.N."/>
        </authorList>
    </citation>
    <scope>NUCLEOTIDE SEQUENCE [LARGE SCALE GENOMIC DNA]</scope>
    <source>
        <strain evidence="1 2">NRRL 30616</strain>
    </source>
</reference>
<proteinExistence type="predicted"/>
<dbReference type="Proteomes" id="UP000182658">
    <property type="component" value="Unassembled WGS sequence"/>
</dbReference>
<protein>
    <recommendedName>
        <fullName evidence="3">CBM-cenC domain-containing protein</fullName>
    </recommendedName>
</protein>
<dbReference type="Gene3D" id="2.60.120.260">
    <property type="entry name" value="Galactose-binding domain-like"/>
    <property type="match status" value="1"/>
</dbReference>
<evidence type="ECO:0000313" key="1">
    <source>
        <dbReference type="EMBL" id="OIW22766.1"/>
    </source>
</evidence>
<sequence length="147" mass="15889">MSAWDYYDNWDAYWDGSVTQAAGASGASSNVFSLTNNGNGGFALLTSLSTFNLINGVTYKLGFQVKSSAYGAQTSYNHLTVRFWDVYGHGLVGDISGGTPIGNGWVSFLYTFTVDSSYAGTGVSLSFSWSRDTVSSQYLIDNVYLQL</sequence>
<evidence type="ECO:0000313" key="2">
    <source>
        <dbReference type="Proteomes" id="UP000182658"/>
    </source>
</evidence>
<dbReference type="EMBL" id="KV875110">
    <property type="protein sequence ID" value="OIW22766.1"/>
    <property type="molecule type" value="Genomic_DNA"/>
</dbReference>
<dbReference type="SUPFAM" id="SSF49785">
    <property type="entry name" value="Galactose-binding domain-like"/>
    <property type="match status" value="1"/>
</dbReference>